<evidence type="ECO:0000256" key="2">
    <source>
        <dbReference type="SAM" id="SignalP"/>
    </source>
</evidence>
<accession>C6W706</accession>
<protein>
    <submittedName>
        <fullName evidence="6">Glutamate carboxypeptidase II</fullName>
        <ecNumber evidence="6">3.4.17.21</ecNumber>
    </submittedName>
</protein>
<dbReference type="Proteomes" id="UP000002011">
    <property type="component" value="Chromosome"/>
</dbReference>
<evidence type="ECO:0000256" key="1">
    <source>
        <dbReference type="ARBA" id="ARBA00005634"/>
    </source>
</evidence>
<keyword evidence="6" id="KW-0645">Protease</keyword>
<dbReference type="EMBL" id="CP001619">
    <property type="protein sequence ID" value="ACT92615.1"/>
    <property type="molecule type" value="Genomic_DNA"/>
</dbReference>
<reference evidence="6 7" key="1">
    <citation type="journal article" date="2009" name="Stand. Genomic Sci.">
        <title>Complete genome sequence of Dyadobacter fermentans type strain (NS114).</title>
        <authorList>
            <person name="Lang E."/>
            <person name="Lapidus A."/>
            <person name="Chertkov O."/>
            <person name="Brettin T."/>
            <person name="Detter J.C."/>
            <person name="Han C."/>
            <person name="Copeland A."/>
            <person name="Glavina Del Rio T."/>
            <person name="Nolan M."/>
            <person name="Chen F."/>
            <person name="Lucas S."/>
            <person name="Tice H."/>
            <person name="Cheng J.F."/>
            <person name="Land M."/>
            <person name="Hauser L."/>
            <person name="Chang Y.J."/>
            <person name="Jeffries C.D."/>
            <person name="Kopitz M."/>
            <person name="Bruce D."/>
            <person name="Goodwin L."/>
            <person name="Pitluck S."/>
            <person name="Ovchinnikova G."/>
            <person name="Pati A."/>
            <person name="Ivanova N."/>
            <person name="Mavrommatis K."/>
            <person name="Chen A."/>
            <person name="Palaniappan K."/>
            <person name="Chain P."/>
            <person name="Bristow J."/>
            <person name="Eisen J.A."/>
            <person name="Markowitz V."/>
            <person name="Hugenholtz P."/>
            <person name="Goker M."/>
            <person name="Rohde M."/>
            <person name="Kyrpides N.C."/>
            <person name="Klenk H.P."/>
        </authorList>
    </citation>
    <scope>NUCLEOTIDE SEQUENCE [LARGE SCALE GENOMIC DNA]</scope>
    <source>
        <strain evidence="7">ATCC 700827 / DSM 18053 / CIP 107007 / KCTC 52180 / NS114</strain>
    </source>
</reference>
<dbReference type="InterPro" id="IPR039373">
    <property type="entry name" value="Peptidase_M28B"/>
</dbReference>
<feature type="chain" id="PRO_5002972338" evidence="2">
    <location>
        <begin position="25"/>
        <end position="751"/>
    </location>
</feature>
<dbReference type="Gene3D" id="1.20.930.40">
    <property type="entry name" value="Transferrin receptor-like, dimerisation domain"/>
    <property type="match status" value="1"/>
</dbReference>
<feature type="domain" description="Transferrin receptor-like dimerisation" evidence="4">
    <location>
        <begin position="630"/>
        <end position="735"/>
    </location>
</feature>
<dbReference type="Gene3D" id="3.40.630.10">
    <property type="entry name" value="Zn peptidases"/>
    <property type="match status" value="1"/>
</dbReference>
<dbReference type="STRING" id="471854.Dfer_1367"/>
<dbReference type="InterPro" id="IPR003137">
    <property type="entry name" value="PA_domain"/>
</dbReference>
<dbReference type="FunFam" id="3.40.630.10:FF:000101">
    <property type="entry name" value="N-acetylated alpha-linked acidic dipeptidase like 1"/>
    <property type="match status" value="1"/>
</dbReference>
<evidence type="ECO:0000313" key="6">
    <source>
        <dbReference type="EMBL" id="ACT92615.1"/>
    </source>
</evidence>
<dbReference type="CDD" id="cd08022">
    <property type="entry name" value="M28_PSMA_like"/>
    <property type="match status" value="1"/>
</dbReference>
<keyword evidence="7" id="KW-1185">Reference proteome</keyword>
<gene>
    <name evidence="6" type="ordered locus">Dfer_1367</name>
</gene>
<evidence type="ECO:0000259" key="4">
    <source>
        <dbReference type="Pfam" id="PF04253"/>
    </source>
</evidence>
<dbReference type="Pfam" id="PF04389">
    <property type="entry name" value="Peptidase_M28"/>
    <property type="match status" value="1"/>
</dbReference>
<dbReference type="InterPro" id="IPR007484">
    <property type="entry name" value="Peptidase_M28"/>
</dbReference>
<evidence type="ECO:0000259" key="3">
    <source>
        <dbReference type="Pfam" id="PF02225"/>
    </source>
</evidence>
<dbReference type="InterPro" id="IPR036757">
    <property type="entry name" value="TFR-like_dimer_dom_sf"/>
</dbReference>
<dbReference type="PANTHER" id="PTHR10404:SF46">
    <property type="entry name" value="VACUOLAR PROTEIN SORTING-ASSOCIATED PROTEIN 70"/>
    <property type="match status" value="1"/>
</dbReference>
<evidence type="ECO:0000259" key="5">
    <source>
        <dbReference type="Pfam" id="PF04389"/>
    </source>
</evidence>
<dbReference type="HOGENOM" id="CLU_005688_2_1_10"/>
<keyword evidence="6" id="KW-0121">Carboxypeptidase</keyword>
<dbReference type="Pfam" id="PF02225">
    <property type="entry name" value="PA"/>
    <property type="match status" value="1"/>
</dbReference>
<dbReference type="CDD" id="cd02121">
    <property type="entry name" value="PA_GCPII_like"/>
    <property type="match status" value="1"/>
</dbReference>
<dbReference type="KEGG" id="dfe:Dfer_1367"/>
<dbReference type="OrthoDB" id="3646048at2"/>
<dbReference type="SUPFAM" id="SSF47672">
    <property type="entry name" value="Transferrin receptor-like dimerisation domain"/>
    <property type="match status" value="1"/>
</dbReference>
<keyword evidence="6" id="KW-0378">Hydrolase</keyword>
<feature type="domain" description="Peptidase M28" evidence="5">
    <location>
        <begin position="333"/>
        <end position="542"/>
    </location>
</feature>
<feature type="signal peptide" evidence="2">
    <location>
        <begin position="1"/>
        <end position="24"/>
    </location>
</feature>
<evidence type="ECO:0000313" key="7">
    <source>
        <dbReference type="Proteomes" id="UP000002011"/>
    </source>
</evidence>
<keyword evidence="2" id="KW-0732">Signal</keyword>
<dbReference type="GO" id="GO:0004181">
    <property type="term" value="F:metallocarboxypeptidase activity"/>
    <property type="evidence" value="ECO:0007669"/>
    <property type="project" value="UniProtKB-EC"/>
</dbReference>
<name>C6W706_DYAFD</name>
<dbReference type="AlphaFoldDB" id="C6W706"/>
<proteinExistence type="inferred from homology"/>
<dbReference type="InterPro" id="IPR046450">
    <property type="entry name" value="PA_dom_sf"/>
</dbReference>
<sequence length="751" mass="82209">MRHLFKSTFTSILITGLAAASALAQQQPSLQGFGTEAAKKQLALEATFDKQLQAGNLRDWMKRMTAFPHQLGSPYGINNALFLRDKLASWGFEARLDTVHVLFPTPKVRILELTEPTKFKASLTEKPLKEDATSAQTKDVLPPYHAFSANGDVTAELVFVNYGVPDDYEELAKLGVDVKGKIVIAKYGGSWRGIKPKVAYEQGAIGCIIYSDPKEDGYFQGDVYPKGAFKNESGVQRGSVVDLPLAPGDPLTNGFVADATHKRLSVEEAPAMMKIPVLPISYGDALPLLKALGGQIAPATWRGALPITYHVGPGPAKVHLKLEFNFDIVPCYNVIATLKGSEFPDQWVIRGNHHDAWVFGAADPVSGAVAELEEARALGELVKTGWKPKRTIVYCWWDGEEPGLLGSTEWVEKYQSVLREKAVVYLNSDGNGRGYLSAGGSHTLEKFINQVGRDVTDPEKGTSVIDRLRSRTILNGSPVAKQEARTRADLRIGALGSGSDYTPFIQHLGIASLNVGYGGEDAGGDYHSIFDSYDHYTRSKDGDFAYGVTLAKTLGRSVLRFANADVLPFDFSNFANTVQLYASEVKKELEATRTKAEEHNKAVGEGRFEAASDPKDPFVKPAVLSVAPYLNFAPLDNALVALENTAKAFSASSSKFAFLPADKLKELNEILYKTERKLIHADGLPRRPWYRHQIYAPGFYTGYGVKTLPMIREAIEQRDWKEAQEGILRVTGVLEGFVGEVERATGVGSLD</sequence>
<dbReference type="SUPFAM" id="SSF52025">
    <property type="entry name" value="PA domain"/>
    <property type="match status" value="1"/>
</dbReference>
<dbReference type="eggNOG" id="COG2234">
    <property type="taxonomic scope" value="Bacteria"/>
</dbReference>
<comment type="similarity">
    <text evidence="1">Belongs to the peptidase M28 family. M28B subfamily.</text>
</comment>
<dbReference type="RefSeq" id="WP_015810869.1">
    <property type="nucleotide sequence ID" value="NC_013037.1"/>
</dbReference>
<dbReference type="EC" id="3.4.17.21" evidence="6"/>
<dbReference type="Pfam" id="PF04253">
    <property type="entry name" value="TFR_dimer"/>
    <property type="match status" value="1"/>
</dbReference>
<dbReference type="Gene3D" id="3.50.30.30">
    <property type="match status" value="1"/>
</dbReference>
<organism evidence="6 7">
    <name type="scientific">Dyadobacter fermentans (strain ATCC 700827 / DSM 18053 / CIP 107007 / KCTC 52180 / NS114)</name>
    <dbReference type="NCBI Taxonomy" id="471854"/>
    <lineage>
        <taxon>Bacteria</taxon>
        <taxon>Pseudomonadati</taxon>
        <taxon>Bacteroidota</taxon>
        <taxon>Cytophagia</taxon>
        <taxon>Cytophagales</taxon>
        <taxon>Spirosomataceae</taxon>
        <taxon>Dyadobacter</taxon>
    </lineage>
</organism>
<dbReference type="SUPFAM" id="SSF53187">
    <property type="entry name" value="Zn-dependent exopeptidases"/>
    <property type="match status" value="1"/>
</dbReference>
<dbReference type="PANTHER" id="PTHR10404">
    <property type="entry name" value="N-ACETYLATED-ALPHA-LINKED ACIDIC DIPEPTIDASE"/>
    <property type="match status" value="1"/>
</dbReference>
<dbReference type="InterPro" id="IPR007365">
    <property type="entry name" value="TFR-like_dimer_dom"/>
</dbReference>
<feature type="domain" description="PA" evidence="3">
    <location>
        <begin position="153"/>
        <end position="221"/>
    </location>
</feature>